<comment type="caution">
    <text evidence="1">The sequence shown here is derived from an EMBL/GenBank/DDBJ whole genome shotgun (WGS) entry which is preliminary data.</text>
</comment>
<dbReference type="Pfam" id="PF13707">
    <property type="entry name" value="RloB"/>
    <property type="match status" value="1"/>
</dbReference>
<organism evidence="1 2">
    <name type="scientific">Streptococcus equi subsp. ruminatorum CECT 5772</name>
    <dbReference type="NCBI Taxonomy" id="1051981"/>
    <lineage>
        <taxon>Bacteria</taxon>
        <taxon>Bacillati</taxon>
        <taxon>Bacillota</taxon>
        <taxon>Bacilli</taxon>
        <taxon>Lactobacillales</taxon>
        <taxon>Streptococcaceae</taxon>
        <taxon>Streptococcus</taxon>
    </lineage>
</organism>
<accession>A0A922NU59</accession>
<reference evidence="1 2" key="1">
    <citation type="journal article" date="2014" name="Int. J. Syst. Evol. Microbiol.">
        <title>Phylogenomics and the dynamic genome evolution of the genus Streptococcus.</title>
        <authorList>
            <consortium name="The Broad Institute Genome Sequencing Platform"/>
            <person name="Richards V.P."/>
            <person name="Palmer S.R."/>
            <person name="Pavinski Bitar P.D."/>
            <person name="Qin X."/>
            <person name="Weinstock G.M."/>
            <person name="Highlander S.K."/>
            <person name="Town C.D."/>
            <person name="Burne R.A."/>
            <person name="Stanhope M.J."/>
        </authorList>
    </citation>
    <scope>NUCLEOTIDE SEQUENCE [LARGE SCALE GENOMIC DNA]</scope>
    <source>
        <strain evidence="1 2">CECT 5772</strain>
    </source>
</reference>
<proteinExistence type="predicted"/>
<dbReference type="Proteomes" id="UP000028704">
    <property type="component" value="Unassembled WGS sequence"/>
</dbReference>
<protein>
    <recommendedName>
        <fullName evidence="3">Abortive phage resistance protein</fullName>
    </recommendedName>
</protein>
<dbReference type="GeneID" id="83704070"/>
<dbReference type="AlphaFoldDB" id="A0A922NU59"/>
<evidence type="ECO:0000313" key="2">
    <source>
        <dbReference type="Proteomes" id="UP000028704"/>
    </source>
</evidence>
<dbReference type="EMBL" id="AWEX01000059">
    <property type="protein sequence ID" value="KED04246.1"/>
    <property type="molecule type" value="Genomic_DNA"/>
</dbReference>
<evidence type="ECO:0000313" key="1">
    <source>
        <dbReference type="EMBL" id="KED04246.1"/>
    </source>
</evidence>
<dbReference type="InterPro" id="IPR025591">
    <property type="entry name" value="RloB"/>
</dbReference>
<evidence type="ECO:0008006" key="3">
    <source>
        <dbReference type="Google" id="ProtNLM"/>
    </source>
</evidence>
<name>A0A922NU59_9STRE</name>
<dbReference type="RefSeq" id="WP_012514872.1">
    <property type="nucleotide sequence ID" value="NZ_AWEX01000059.1"/>
</dbReference>
<gene>
    <name evidence="1" type="ORF">CECT5772_06268</name>
</gene>
<sequence length="211" mass="24626">MGKNKFSRDKKTGKKEQLPIILIVCEGEKTEPNYFKQFEVASVKIEARGIGDNTRRLVKYAIEESKKGSYDQVWCVFDKDSFPDNDFNTAVDLARNKNCGIAYSNESFELWYILHFEYLNSQIGRDSYIDKLNKIFKSKQSEGFPDSYKKNDSNIYRMLKPYQNTALKNAKRLSQDYQSEATPSAAQQFPVTYVYKLVEELNRWIPSNRLD</sequence>